<proteinExistence type="predicted"/>
<dbReference type="PROSITE" id="PS50075">
    <property type="entry name" value="CARRIER"/>
    <property type="match status" value="1"/>
</dbReference>
<dbReference type="CDD" id="cd04433">
    <property type="entry name" value="AFD_class_I"/>
    <property type="match status" value="1"/>
</dbReference>
<dbReference type="OrthoDB" id="10253869at2759"/>
<dbReference type="InterPro" id="IPR009081">
    <property type="entry name" value="PP-bd_ACP"/>
</dbReference>
<dbReference type="EMBL" id="PNEN01000492">
    <property type="protein sequence ID" value="PPJ57532.1"/>
    <property type="molecule type" value="Genomic_DNA"/>
</dbReference>
<gene>
    <name evidence="4" type="ORF">CBER1_06265</name>
</gene>
<dbReference type="SUPFAM" id="SSF47336">
    <property type="entry name" value="ACP-like"/>
    <property type="match status" value="1"/>
</dbReference>
<dbReference type="PANTHER" id="PTHR43201:SF30">
    <property type="entry name" value="AMP-DEPENDENT SYNTHETASE_LIGASE DOMAIN-CONTAINING PROTEIN"/>
    <property type="match status" value="1"/>
</dbReference>
<feature type="chain" id="PRO_5015559207" description="Carrier domain-containing protein" evidence="2">
    <location>
        <begin position="23"/>
        <end position="557"/>
    </location>
</feature>
<accession>A0A2S6CCS9</accession>
<dbReference type="PANTHER" id="PTHR43201">
    <property type="entry name" value="ACYL-COA SYNTHETASE"/>
    <property type="match status" value="1"/>
</dbReference>
<comment type="caution">
    <text evidence="4">The sequence shown here is derived from an EMBL/GenBank/DDBJ whole genome shotgun (WGS) entry which is preliminary data.</text>
</comment>
<feature type="compositionally biased region" description="Polar residues" evidence="1">
    <location>
        <begin position="396"/>
        <end position="406"/>
    </location>
</feature>
<dbReference type="Gene3D" id="3.30.300.30">
    <property type="match status" value="1"/>
</dbReference>
<dbReference type="InterPro" id="IPR000873">
    <property type="entry name" value="AMP-dep_synth/lig_dom"/>
</dbReference>
<dbReference type="Gene3D" id="3.40.50.12780">
    <property type="entry name" value="N-terminal domain of ligase-like"/>
    <property type="match status" value="1"/>
</dbReference>
<feature type="domain" description="Carrier" evidence="3">
    <location>
        <begin position="317"/>
        <end position="393"/>
    </location>
</feature>
<evidence type="ECO:0000256" key="2">
    <source>
        <dbReference type="SAM" id="SignalP"/>
    </source>
</evidence>
<dbReference type="GO" id="GO:0006631">
    <property type="term" value="P:fatty acid metabolic process"/>
    <property type="evidence" value="ECO:0007669"/>
    <property type="project" value="TreeGrafter"/>
</dbReference>
<dbReference type="Pfam" id="PF00501">
    <property type="entry name" value="AMP-binding"/>
    <property type="match status" value="1"/>
</dbReference>
<dbReference type="InterPro" id="IPR042099">
    <property type="entry name" value="ANL_N_sf"/>
</dbReference>
<reference evidence="5" key="1">
    <citation type="journal article" date="2017" name="bioRxiv">
        <title>Conservation of a gene cluster reveals novel cercosporin biosynthetic mechanisms and extends production to the genus Colletotrichum.</title>
        <authorList>
            <person name="de Jonge R."/>
            <person name="Ebert M.K."/>
            <person name="Huitt-Roehl C.R."/>
            <person name="Pal P."/>
            <person name="Suttle J.C."/>
            <person name="Spanner R.E."/>
            <person name="Neubauer J.D."/>
            <person name="Jurick W.M.II."/>
            <person name="Stott K.A."/>
            <person name="Secor G.A."/>
            <person name="Thomma B.P.H.J."/>
            <person name="Van de Peer Y."/>
            <person name="Townsend C.A."/>
            <person name="Bolton M.D."/>
        </authorList>
    </citation>
    <scope>NUCLEOTIDE SEQUENCE [LARGE SCALE GENOMIC DNA]</scope>
    <source>
        <strain evidence="5">CBS538.71</strain>
    </source>
</reference>
<dbReference type="Pfam" id="PF00550">
    <property type="entry name" value="PP-binding"/>
    <property type="match status" value="1"/>
</dbReference>
<dbReference type="InterPro" id="IPR036736">
    <property type="entry name" value="ACP-like_sf"/>
</dbReference>
<dbReference type="GO" id="GO:0031956">
    <property type="term" value="F:medium-chain fatty acid-CoA ligase activity"/>
    <property type="evidence" value="ECO:0007669"/>
    <property type="project" value="TreeGrafter"/>
</dbReference>
<organism evidence="4 5">
    <name type="scientific">Cercospora berteroae</name>
    <dbReference type="NCBI Taxonomy" id="357750"/>
    <lineage>
        <taxon>Eukaryota</taxon>
        <taxon>Fungi</taxon>
        <taxon>Dikarya</taxon>
        <taxon>Ascomycota</taxon>
        <taxon>Pezizomycotina</taxon>
        <taxon>Dothideomycetes</taxon>
        <taxon>Dothideomycetidae</taxon>
        <taxon>Mycosphaerellales</taxon>
        <taxon>Mycosphaerellaceae</taxon>
        <taxon>Cercospora</taxon>
    </lineage>
</organism>
<dbReference type="Gene3D" id="1.10.1200.10">
    <property type="entry name" value="ACP-like"/>
    <property type="match status" value="1"/>
</dbReference>
<dbReference type="SUPFAM" id="SSF56801">
    <property type="entry name" value="Acetyl-CoA synthetase-like"/>
    <property type="match status" value="1"/>
</dbReference>
<dbReference type="InterPro" id="IPR045851">
    <property type="entry name" value="AMP-bd_C_sf"/>
</dbReference>
<dbReference type="STRING" id="357750.A0A2S6CCS9"/>
<dbReference type="Proteomes" id="UP000237631">
    <property type="component" value="Unassembled WGS sequence"/>
</dbReference>
<keyword evidence="2" id="KW-0732">Signal</keyword>
<evidence type="ECO:0000259" key="3">
    <source>
        <dbReference type="PROSITE" id="PS50075"/>
    </source>
</evidence>
<evidence type="ECO:0000256" key="1">
    <source>
        <dbReference type="SAM" id="MobiDB-lite"/>
    </source>
</evidence>
<evidence type="ECO:0000313" key="5">
    <source>
        <dbReference type="Proteomes" id="UP000237631"/>
    </source>
</evidence>
<name>A0A2S6CCS9_9PEZI</name>
<sequence>MWYATALLAFCSGATVVFPGEAFEPQQFFAAAREESVTHFIGVPTMVHALVAAKAGSSNELASLRTVGLVGAGVSPQVVQSCIDDLGAHGVEVLGGMTEQAVFSSGLVGKSAHNERNTMTIGRCLPGCEVKICEPGSTYPVPLGMPGELHFTGPGLIHGYLGQSNSPNFYAEGQNTWIATGDMVTMDSEKRIYYVSRYKELIIRGGVNISSSAIEACVTRELPELKDVELHVVGLLDEVAGEVPVAVVSRPLDSLTIASIKRVVSHHLGQIFALDDVITLQDIGITDYPGTALGKVQKSKLKELVNRRIQKEEDHPTDDDSLEIKVFSVIARTTGIPVESILPTTDLSELVDSIMPMRLVNRIAKETGRRLIVEHVLGAQTVGSLVKMLEQQPLGSNGVSKTNAAERSSLERSLNAEDMVSPEGSEITFSTVKQVVEHTISPHDVNWRDVESVFPAYDFTRVLVQDGTLDKWSFKVLFLARGHTVKTLRAALLRTWANNPMLASFIVTNEGLLGPNVALHVTMKLNDKFLANLVRDGGTIQHLDQLKTLVQADQNHP</sequence>
<keyword evidence="5" id="KW-1185">Reference proteome</keyword>
<dbReference type="AlphaFoldDB" id="A0A2S6CCS9"/>
<protein>
    <recommendedName>
        <fullName evidence="3">Carrier domain-containing protein</fullName>
    </recommendedName>
</protein>
<evidence type="ECO:0000313" key="4">
    <source>
        <dbReference type="EMBL" id="PPJ57532.1"/>
    </source>
</evidence>
<feature type="region of interest" description="Disordered" evidence="1">
    <location>
        <begin position="396"/>
        <end position="417"/>
    </location>
</feature>
<feature type="signal peptide" evidence="2">
    <location>
        <begin position="1"/>
        <end position="22"/>
    </location>
</feature>